<dbReference type="EMBL" id="MCGI01000007">
    <property type="protein sequence ID" value="ODM04732.1"/>
    <property type="molecule type" value="Genomic_DNA"/>
</dbReference>
<keyword evidence="2" id="KW-0805">Transcription regulation</keyword>
<dbReference type="Pfam" id="PF00072">
    <property type="entry name" value="Response_reg"/>
    <property type="match status" value="1"/>
</dbReference>
<dbReference type="InterPro" id="IPR018062">
    <property type="entry name" value="HTH_AraC-typ_CS"/>
</dbReference>
<proteinExistence type="predicted"/>
<dbReference type="PANTHER" id="PTHR43280:SF28">
    <property type="entry name" value="HTH-TYPE TRANSCRIPTIONAL ACTIVATOR RHAS"/>
    <property type="match status" value="1"/>
</dbReference>
<dbReference type="GeneID" id="93300448"/>
<evidence type="ECO:0000259" key="8">
    <source>
        <dbReference type="PROSITE" id="PS50110"/>
    </source>
</evidence>
<dbReference type="SMART" id="SM00342">
    <property type="entry name" value="HTH_ARAC"/>
    <property type="match status" value="1"/>
</dbReference>
<comment type="function">
    <text evidence="5">May play the central regulatory role in sporulation. It may be an element of the effector pathway responsible for the activation of sporulation genes in response to nutritional stress. Spo0A may act in concert with spo0H (a sigma factor) to control the expression of some genes that are critical to the sporulation process.</text>
</comment>
<dbReference type="GO" id="GO:0043565">
    <property type="term" value="F:sequence-specific DNA binding"/>
    <property type="evidence" value="ECO:0007669"/>
    <property type="project" value="InterPro"/>
</dbReference>
<dbReference type="Proteomes" id="UP000095003">
    <property type="component" value="Unassembled WGS sequence"/>
</dbReference>
<dbReference type="PANTHER" id="PTHR43280">
    <property type="entry name" value="ARAC-FAMILY TRANSCRIPTIONAL REGULATOR"/>
    <property type="match status" value="1"/>
</dbReference>
<evidence type="ECO:0000256" key="2">
    <source>
        <dbReference type="ARBA" id="ARBA00023015"/>
    </source>
</evidence>
<evidence type="ECO:0000256" key="6">
    <source>
        <dbReference type="PROSITE-ProRule" id="PRU00169"/>
    </source>
</evidence>
<evidence type="ECO:0000313" key="10">
    <source>
        <dbReference type="Proteomes" id="UP000095003"/>
    </source>
</evidence>
<evidence type="ECO:0000256" key="1">
    <source>
        <dbReference type="ARBA" id="ARBA00018672"/>
    </source>
</evidence>
<dbReference type="AlphaFoldDB" id="A0A1E3A7J1"/>
<evidence type="ECO:0000256" key="4">
    <source>
        <dbReference type="ARBA" id="ARBA00023163"/>
    </source>
</evidence>
<feature type="domain" description="Response regulatory" evidence="8">
    <location>
        <begin position="4"/>
        <end position="121"/>
    </location>
</feature>
<dbReference type="InterPro" id="IPR009057">
    <property type="entry name" value="Homeodomain-like_sf"/>
</dbReference>
<evidence type="ECO:0000256" key="5">
    <source>
        <dbReference type="ARBA" id="ARBA00024867"/>
    </source>
</evidence>
<dbReference type="SMART" id="SM00448">
    <property type="entry name" value="REC"/>
    <property type="match status" value="1"/>
</dbReference>
<dbReference type="CDD" id="cd17536">
    <property type="entry name" value="REC_YesN-like"/>
    <property type="match status" value="1"/>
</dbReference>
<dbReference type="SUPFAM" id="SSF46689">
    <property type="entry name" value="Homeodomain-like"/>
    <property type="match status" value="1"/>
</dbReference>
<dbReference type="PROSITE" id="PS01124">
    <property type="entry name" value="HTH_ARAC_FAMILY_2"/>
    <property type="match status" value="1"/>
</dbReference>
<sequence length="520" mass="61013">MDISILIVDDDKLVVEKLVEGVNWKQLGIGIVLTAYNIRQAKEILEEARVDILLSDIEMPQGSGLELLEWVRNKEIPVECIFLSSYAYFAYAQKAINLKSREYMLKPVSNRELEEALGSIVEILQKKREEQGEGEDKKSAFWERYLLQENYSRSLLEKGYKEGICSPEGKYFLEIIRIFPDSDTKKKKNLVLYHFIIQNVAAEFMEDRHQKLMAVLRESDYEWVLVAEEKGSQEERKMDSCQLKECLEKALHMRVCFYMGVSSSVEELGKSRRNLEQMEQEAVPGNNGMLFEEEWDKKDIAYVSPPWEIWEKEMSASDMIADTQEKILHFLEELWNSNQVTISTLEQFRRELMQMIYRYLNKQDVLITRIFDGREFDEHYESAVATLPDMEIFIRYIFEKLAGFQHQDNRQESVVEQIKHYINDHLKEDLSRKTLAGSVYLSEDYVSKIFMNVTGISIPSYVASCRMQKAQEYLKYSTFSVSKVALEVGYSNFSYFSKTFRDYTGCTPNEYRNRVTKKQD</sequence>
<dbReference type="InterPro" id="IPR001789">
    <property type="entry name" value="Sig_transdc_resp-reg_receiver"/>
</dbReference>
<dbReference type="GO" id="GO:0000160">
    <property type="term" value="P:phosphorelay signal transduction system"/>
    <property type="evidence" value="ECO:0007669"/>
    <property type="project" value="InterPro"/>
</dbReference>
<dbReference type="InterPro" id="IPR020449">
    <property type="entry name" value="Tscrpt_reg_AraC-type_HTH"/>
</dbReference>
<dbReference type="RefSeq" id="WP_069159220.1">
    <property type="nucleotide sequence ID" value="NZ_DBFYTC010000114.1"/>
</dbReference>
<evidence type="ECO:0000313" key="9">
    <source>
        <dbReference type="EMBL" id="ODM04732.1"/>
    </source>
</evidence>
<dbReference type="Gene3D" id="3.40.50.2300">
    <property type="match status" value="1"/>
</dbReference>
<feature type="modified residue" description="4-aspartylphosphate" evidence="6">
    <location>
        <position position="56"/>
    </location>
</feature>
<dbReference type="SUPFAM" id="SSF52172">
    <property type="entry name" value="CheY-like"/>
    <property type="match status" value="1"/>
</dbReference>
<protein>
    <recommendedName>
        <fullName evidence="1">Stage 0 sporulation protein A homolog</fullName>
    </recommendedName>
</protein>
<feature type="domain" description="HTH araC/xylS-type" evidence="7">
    <location>
        <begin position="416"/>
        <end position="514"/>
    </location>
</feature>
<reference evidence="9 10" key="1">
    <citation type="submission" date="2016-07" db="EMBL/GenBank/DDBJ databases">
        <title>Characterization of isolates of Eisenbergiella tayi derived from blood cultures, using whole genome sequencing.</title>
        <authorList>
            <person name="Burdz T."/>
            <person name="Wiebe D."/>
            <person name="Huynh C."/>
            <person name="Bernard K."/>
        </authorList>
    </citation>
    <scope>NUCLEOTIDE SEQUENCE [LARGE SCALE GENOMIC DNA]</scope>
    <source>
        <strain evidence="9 10">NML 120489</strain>
    </source>
</reference>
<keyword evidence="3" id="KW-0238">DNA-binding</keyword>
<dbReference type="GO" id="GO:0003700">
    <property type="term" value="F:DNA-binding transcription factor activity"/>
    <property type="evidence" value="ECO:0007669"/>
    <property type="project" value="InterPro"/>
</dbReference>
<evidence type="ECO:0000256" key="3">
    <source>
        <dbReference type="ARBA" id="ARBA00023125"/>
    </source>
</evidence>
<dbReference type="Gene3D" id="1.10.10.60">
    <property type="entry name" value="Homeodomain-like"/>
    <property type="match status" value="2"/>
</dbReference>
<keyword evidence="6" id="KW-0597">Phosphoprotein</keyword>
<dbReference type="PROSITE" id="PS50110">
    <property type="entry name" value="RESPONSE_REGULATORY"/>
    <property type="match status" value="1"/>
</dbReference>
<dbReference type="PATRIC" id="fig|1432052.3.peg.6407"/>
<comment type="caution">
    <text evidence="9">The sequence shown here is derived from an EMBL/GenBank/DDBJ whole genome shotgun (WGS) entry which is preliminary data.</text>
</comment>
<gene>
    <name evidence="9" type="ORF">BEH84_05795</name>
</gene>
<accession>A0A1E3A7J1</accession>
<dbReference type="InterPro" id="IPR011006">
    <property type="entry name" value="CheY-like_superfamily"/>
</dbReference>
<organism evidence="9 10">
    <name type="scientific">Eisenbergiella tayi</name>
    <dbReference type="NCBI Taxonomy" id="1432052"/>
    <lineage>
        <taxon>Bacteria</taxon>
        <taxon>Bacillati</taxon>
        <taxon>Bacillota</taxon>
        <taxon>Clostridia</taxon>
        <taxon>Lachnospirales</taxon>
        <taxon>Lachnospiraceae</taxon>
        <taxon>Eisenbergiella</taxon>
    </lineage>
</organism>
<evidence type="ECO:0000259" key="7">
    <source>
        <dbReference type="PROSITE" id="PS01124"/>
    </source>
</evidence>
<keyword evidence="4" id="KW-0804">Transcription</keyword>
<dbReference type="PROSITE" id="PS00041">
    <property type="entry name" value="HTH_ARAC_FAMILY_1"/>
    <property type="match status" value="1"/>
</dbReference>
<dbReference type="PRINTS" id="PR00032">
    <property type="entry name" value="HTHARAC"/>
</dbReference>
<dbReference type="Pfam" id="PF12833">
    <property type="entry name" value="HTH_18"/>
    <property type="match status" value="1"/>
</dbReference>
<name>A0A1E3A7J1_9FIRM</name>
<dbReference type="InterPro" id="IPR018060">
    <property type="entry name" value="HTH_AraC"/>
</dbReference>